<keyword evidence="10" id="KW-1185">Reference proteome</keyword>
<dbReference type="InterPro" id="IPR001117">
    <property type="entry name" value="Cu-oxidase_2nd"/>
</dbReference>
<organism evidence="9 10">
    <name type="scientific">Gigaspora margarita</name>
    <dbReference type="NCBI Taxonomy" id="4874"/>
    <lineage>
        <taxon>Eukaryota</taxon>
        <taxon>Fungi</taxon>
        <taxon>Fungi incertae sedis</taxon>
        <taxon>Mucoromycota</taxon>
        <taxon>Glomeromycotina</taxon>
        <taxon>Glomeromycetes</taxon>
        <taxon>Diversisporales</taxon>
        <taxon>Gigasporaceae</taxon>
        <taxon>Gigaspora</taxon>
    </lineage>
</organism>
<dbReference type="Pfam" id="PF07732">
    <property type="entry name" value="Cu-oxidase_3"/>
    <property type="match status" value="1"/>
</dbReference>
<dbReference type="InterPro" id="IPR033138">
    <property type="entry name" value="Cu_oxidase_CS"/>
</dbReference>
<evidence type="ECO:0000256" key="5">
    <source>
        <dbReference type="SAM" id="MobiDB-lite"/>
    </source>
</evidence>
<dbReference type="EMBL" id="CAJVQB010005427">
    <property type="protein sequence ID" value="CAG8661563.1"/>
    <property type="molecule type" value="Genomic_DNA"/>
</dbReference>
<dbReference type="Pfam" id="PF07731">
    <property type="entry name" value="Cu-oxidase_2"/>
    <property type="match status" value="1"/>
</dbReference>
<dbReference type="InterPro" id="IPR045087">
    <property type="entry name" value="Cu-oxidase_fam"/>
</dbReference>
<keyword evidence="4" id="KW-0186">Copper</keyword>
<evidence type="ECO:0000313" key="9">
    <source>
        <dbReference type="EMBL" id="CAG8661563.1"/>
    </source>
</evidence>
<sequence>MNQTTWFDGVPGLTQCPQSTGSSFSYIFKVEQYGTYWYHSHFVAQYVDGLKGPIIVHDPEDPYKDSCDFEYVMTVSDWYHEPTGNFMPTFRDVNYRGNDPVPDSGEISGVGRYDCSKVTDGTPCKDKGYATYVVKKGKRYRFRIINTSAMTHFVMSIDNHPMSVIEIDGINVKNYTANFIPVNIAQRYSVIINCDKDVGNFWIRAIMSRCSIPYQPGDPGTINSNSILNYNVFGILRYEGAPKTNPNSTSFNIPNSNNSNCYDIDLNNLKPYPADPPPKNADYTMSFSVNVVILPSSGMLAAIINGSSFSPDFANPTVMRLQNGEDPSKFQVSDNAYGYNIPSNSVVDIVLINQERRTHPFHMHGHAFWILCQGERGTNGTDPSKLPLNTDDPPKRDVVTLKPLSTTIIRYITDNPGVWAFHCHIEWHVEMGMVLQLIESPDILTKQLLPNMPSSLTDLCKNYDSSTDPLETDNTEDQTSSTESYIPPVDEKPDDSSSKLDTNPADQPSGTVPNDPSKMPLTAPSNYNKFPDHFHFFDDSFDDSFDSFDGESSANKPGKSSANKPGNSSANKSGDNSGKDNKNNH</sequence>
<dbReference type="InterPro" id="IPR011707">
    <property type="entry name" value="Cu-oxidase-like_N"/>
</dbReference>
<name>A0ABN7URS8_GIGMA</name>
<evidence type="ECO:0000259" key="7">
    <source>
        <dbReference type="Pfam" id="PF07731"/>
    </source>
</evidence>
<dbReference type="SUPFAM" id="SSF49503">
    <property type="entry name" value="Cupredoxins"/>
    <property type="match status" value="3"/>
</dbReference>
<feature type="compositionally biased region" description="Polar residues" evidence="5">
    <location>
        <begin position="550"/>
        <end position="576"/>
    </location>
</feature>
<feature type="domain" description="Plastocyanin-like" evidence="6">
    <location>
        <begin position="70"/>
        <end position="239"/>
    </location>
</feature>
<accession>A0ABN7URS8</accession>
<gene>
    <name evidence="9" type="ORF">GMARGA_LOCUS9909</name>
</gene>
<dbReference type="InterPro" id="IPR008972">
    <property type="entry name" value="Cupredoxin"/>
</dbReference>
<dbReference type="Proteomes" id="UP000789901">
    <property type="component" value="Unassembled WGS sequence"/>
</dbReference>
<keyword evidence="2" id="KW-0479">Metal-binding</keyword>
<dbReference type="InterPro" id="IPR011706">
    <property type="entry name" value="Cu-oxidase_C"/>
</dbReference>
<evidence type="ECO:0000256" key="2">
    <source>
        <dbReference type="ARBA" id="ARBA00022723"/>
    </source>
</evidence>
<proteinExistence type="inferred from homology"/>
<dbReference type="PROSITE" id="PS00079">
    <property type="entry name" value="MULTICOPPER_OXIDASE1"/>
    <property type="match status" value="2"/>
</dbReference>
<dbReference type="PANTHER" id="PTHR11709">
    <property type="entry name" value="MULTI-COPPER OXIDASE"/>
    <property type="match status" value="1"/>
</dbReference>
<feature type="region of interest" description="Disordered" evidence="5">
    <location>
        <begin position="460"/>
        <end position="585"/>
    </location>
</feature>
<comment type="caution">
    <text evidence="9">The sequence shown here is derived from an EMBL/GenBank/DDBJ whole genome shotgun (WGS) entry which is preliminary data.</text>
</comment>
<evidence type="ECO:0000256" key="1">
    <source>
        <dbReference type="ARBA" id="ARBA00010609"/>
    </source>
</evidence>
<dbReference type="InterPro" id="IPR002355">
    <property type="entry name" value="Cu_oxidase_Cu_BS"/>
</dbReference>
<feature type="domain" description="Plastocyanin-like" evidence="8">
    <location>
        <begin position="2"/>
        <end position="60"/>
    </location>
</feature>
<feature type="domain" description="Plastocyanin-like" evidence="7">
    <location>
        <begin position="313"/>
        <end position="441"/>
    </location>
</feature>
<comment type="similarity">
    <text evidence="1">Belongs to the multicopper oxidase family.</text>
</comment>
<dbReference type="PANTHER" id="PTHR11709:SF511">
    <property type="entry name" value="LACCASE"/>
    <property type="match status" value="1"/>
</dbReference>
<evidence type="ECO:0000256" key="4">
    <source>
        <dbReference type="ARBA" id="ARBA00023008"/>
    </source>
</evidence>
<protein>
    <submittedName>
        <fullName evidence="9">8704_t:CDS:1</fullName>
    </submittedName>
</protein>
<dbReference type="Pfam" id="PF00394">
    <property type="entry name" value="Cu-oxidase"/>
    <property type="match status" value="1"/>
</dbReference>
<keyword evidence="3" id="KW-0560">Oxidoreductase</keyword>
<evidence type="ECO:0000259" key="8">
    <source>
        <dbReference type="Pfam" id="PF07732"/>
    </source>
</evidence>
<feature type="compositionally biased region" description="Polar residues" evidence="5">
    <location>
        <begin position="499"/>
        <end position="514"/>
    </location>
</feature>
<evidence type="ECO:0000313" key="10">
    <source>
        <dbReference type="Proteomes" id="UP000789901"/>
    </source>
</evidence>
<dbReference type="PROSITE" id="PS00080">
    <property type="entry name" value="MULTICOPPER_OXIDASE2"/>
    <property type="match status" value="1"/>
</dbReference>
<evidence type="ECO:0000259" key="6">
    <source>
        <dbReference type="Pfam" id="PF00394"/>
    </source>
</evidence>
<feature type="compositionally biased region" description="Acidic residues" evidence="5">
    <location>
        <begin position="539"/>
        <end position="549"/>
    </location>
</feature>
<reference evidence="9 10" key="1">
    <citation type="submission" date="2021-06" db="EMBL/GenBank/DDBJ databases">
        <authorList>
            <person name="Kallberg Y."/>
            <person name="Tangrot J."/>
            <person name="Rosling A."/>
        </authorList>
    </citation>
    <scope>NUCLEOTIDE SEQUENCE [LARGE SCALE GENOMIC DNA]</scope>
    <source>
        <strain evidence="9 10">120-4 pot B 10/14</strain>
    </source>
</reference>
<feature type="compositionally biased region" description="Basic and acidic residues" evidence="5">
    <location>
        <begin position="489"/>
        <end position="498"/>
    </location>
</feature>
<dbReference type="Gene3D" id="2.60.40.420">
    <property type="entry name" value="Cupredoxins - blue copper proteins"/>
    <property type="match status" value="3"/>
</dbReference>
<evidence type="ECO:0000256" key="3">
    <source>
        <dbReference type="ARBA" id="ARBA00023002"/>
    </source>
</evidence>
<feature type="compositionally biased region" description="Polar residues" evidence="5">
    <location>
        <begin position="460"/>
        <end position="469"/>
    </location>
</feature>